<gene>
    <name evidence="2" type="ORF">g.55175</name>
</gene>
<feature type="non-terminal residue" evidence="2">
    <location>
        <position position="100"/>
    </location>
</feature>
<proteinExistence type="predicted"/>
<organism evidence="2">
    <name type="scientific">Graphocephala atropunctata</name>
    <dbReference type="NCBI Taxonomy" id="36148"/>
    <lineage>
        <taxon>Eukaryota</taxon>
        <taxon>Metazoa</taxon>
        <taxon>Ecdysozoa</taxon>
        <taxon>Arthropoda</taxon>
        <taxon>Hexapoda</taxon>
        <taxon>Insecta</taxon>
        <taxon>Pterygota</taxon>
        <taxon>Neoptera</taxon>
        <taxon>Paraneoptera</taxon>
        <taxon>Hemiptera</taxon>
        <taxon>Auchenorrhyncha</taxon>
        <taxon>Membracoidea</taxon>
        <taxon>Cicadellidae</taxon>
        <taxon>Cicadellinae</taxon>
        <taxon>Cicadellini</taxon>
        <taxon>Graphocephala</taxon>
    </lineage>
</organism>
<sequence>VFGSPTFMRMLEDASEVHLDGTFKVRPNVPPSLQLLTVMSMHFEHAFPVFFVVMESKNKTSYDNVLTLLKHFAPQMKPALIITDFERSVQTAARDAFPNS</sequence>
<name>A0A1B6MSB1_9HEMI</name>
<evidence type="ECO:0000313" key="2">
    <source>
        <dbReference type="EMBL" id="JAT38769.1"/>
    </source>
</evidence>
<reference evidence="2" key="1">
    <citation type="submission" date="2015-11" db="EMBL/GenBank/DDBJ databases">
        <title>De novo transcriptome assembly of four potential Pierce s Disease insect vectors from Arizona vineyards.</title>
        <authorList>
            <person name="Tassone E.E."/>
        </authorList>
    </citation>
    <scope>NUCLEOTIDE SEQUENCE</scope>
</reference>
<dbReference type="InterPro" id="IPR018289">
    <property type="entry name" value="MULE_transposase_dom"/>
</dbReference>
<protein>
    <recommendedName>
        <fullName evidence="1">MULE transposase domain-containing protein</fullName>
    </recommendedName>
</protein>
<dbReference type="EMBL" id="GEBQ01001208">
    <property type="protein sequence ID" value="JAT38769.1"/>
    <property type="molecule type" value="Transcribed_RNA"/>
</dbReference>
<feature type="non-terminal residue" evidence="2">
    <location>
        <position position="1"/>
    </location>
</feature>
<accession>A0A1B6MSB1</accession>
<feature type="domain" description="MULE transposase" evidence="1">
    <location>
        <begin position="17"/>
        <end position="99"/>
    </location>
</feature>
<dbReference type="Pfam" id="PF10551">
    <property type="entry name" value="MULE"/>
    <property type="match status" value="1"/>
</dbReference>
<evidence type="ECO:0000259" key="1">
    <source>
        <dbReference type="Pfam" id="PF10551"/>
    </source>
</evidence>
<dbReference type="AlphaFoldDB" id="A0A1B6MSB1"/>